<dbReference type="EMBL" id="UYJE01008728">
    <property type="protein sequence ID" value="VDI66704.1"/>
    <property type="molecule type" value="Genomic_DNA"/>
</dbReference>
<gene>
    <name evidence="2" type="ORF">MGAL_10B018222</name>
</gene>
<protein>
    <submittedName>
        <fullName evidence="2">Uncharacterized protein</fullName>
    </submittedName>
</protein>
<feature type="compositionally biased region" description="Basic and acidic residues" evidence="1">
    <location>
        <begin position="139"/>
        <end position="154"/>
    </location>
</feature>
<dbReference type="Proteomes" id="UP000596742">
    <property type="component" value="Unassembled WGS sequence"/>
</dbReference>
<evidence type="ECO:0000256" key="1">
    <source>
        <dbReference type="SAM" id="MobiDB-lite"/>
    </source>
</evidence>
<sequence>MTDRACGIARKATTTQSHLTAVKFWLPTGLTRQALLDLEKIGTLDGESEACYPAGIPPQLGWVPAISCRKGYLAPPSASPCRPAHHALPLRDNEDGEQESEGGCPHRQGGEPRAWRGHSGSGASADSQVPGRTTTHQSQDGDREGRERRAAVQGREDGRRNILCLQLLLSNAKRAGDITHLRRADVLAAVAVDGTDIEIELNHNKL</sequence>
<proteinExistence type="predicted"/>
<keyword evidence="3" id="KW-1185">Reference proteome</keyword>
<comment type="caution">
    <text evidence="2">The sequence shown here is derived from an EMBL/GenBank/DDBJ whole genome shotgun (WGS) entry which is preliminary data.</text>
</comment>
<evidence type="ECO:0000313" key="3">
    <source>
        <dbReference type="Proteomes" id="UP000596742"/>
    </source>
</evidence>
<organism evidence="2 3">
    <name type="scientific">Mytilus galloprovincialis</name>
    <name type="common">Mediterranean mussel</name>
    <dbReference type="NCBI Taxonomy" id="29158"/>
    <lineage>
        <taxon>Eukaryota</taxon>
        <taxon>Metazoa</taxon>
        <taxon>Spiralia</taxon>
        <taxon>Lophotrochozoa</taxon>
        <taxon>Mollusca</taxon>
        <taxon>Bivalvia</taxon>
        <taxon>Autobranchia</taxon>
        <taxon>Pteriomorphia</taxon>
        <taxon>Mytilida</taxon>
        <taxon>Mytiloidea</taxon>
        <taxon>Mytilidae</taxon>
        <taxon>Mytilinae</taxon>
        <taxon>Mytilus</taxon>
    </lineage>
</organism>
<dbReference type="AlphaFoldDB" id="A0A8B6GMP4"/>
<feature type="region of interest" description="Disordered" evidence="1">
    <location>
        <begin position="76"/>
        <end position="154"/>
    </location>
</feature>
<accession>A0A8B6GMP4</accession>
<dbReference type="OrthoDB" id="6206722at2759"/>
<feature type="compositionally biased region" description="Polar residues" evidence="1">
    <location>
        <begin position="121"/>
        <end position="138"/>
    </location>
</feature>
<evidence type="ECO:0000313" key="2">
    <source>
        <dbReference type="EMBL" id="VDI66704.1"/>
    </source>
</evidence>
<reference evidence="2" key="1">
    <citation type="submission" date="2018-11" db="EMBL/GenBank/DDBJ databases">
        <authorList>
            <person name="Alioto T."/>
            <person name="Alioto T."/>
        </authorList>
    </citation>
    <scope>NUCLEOTIDE SEQUENCE</scope>
</reference>
<name>A0A8B6GMP4_MYTGA</name>